<evidence type="ECO:0000256" key="5">
    <source>
        <dbReference type="HAMAP-Rule" id="MF_01600"/>
    </source>
</evidence>
<dbReference type="STRING" id="571913.VV02_20015"/>
<feature type="compositionally biased region" description="Polar residues" evidence="6">
    <location>
        <begin position="926"/>
        <end position="935"/>
    </location>
</feature>
<dbReference type="InterPro" id="IPR005372">
    <property type="entry name" value="UPF0182"/>
</dbReference>
<reference evidence="7 8" key="1">
    <citation type="submission" date="2015-03" db="EMBL/GenBank/DDBJ databases">
        <title>Luteipulveratus halotolerans sp. nov., a novel actinobacterium (Dermacoccaceae) from Sarawak, Malaysia.</title>
        <authorList>
            <person name="Juboi H."/>
            <person name="Basik A."/>
            <person name="Shamsul S.S."/>
            <person name="Arnold P."/>
            <person name="Schmitt E.K."/>
            <person name="Sanglier J.-J."/>
            <person name="Yeo T."/>
        </authorList>
    </citation>
    <scope>NUCLEOTIDE SEQUENCE [LARGE SCALE GENOMIC DNA]</scope>
    <source>
        <strain evidence="7 8">MN07-A0370</strain>
    </source>
</reference>
<evidence type="ECO:0000256" key="1">
    <source>
        <dbReference type="ARBA" id="ARBA00022475"/>
    </source>
</evidence>
<keyword evidence="2 5" id="KW-0812">Transmembrane</keyword>
<dbReference type="Proteomes" id="UP000066480">
    <property type="component" value="Chromosome"/>
</dbReference>
<dbReference type="GO" id="GO:0005576">
    <property type="term" value="C:extracellular region"/>
    <property type="evidence" value="ECO:0007669"/>
    <property type="project" value="TreeGrafter"/>
</dbReference>
<proteinExistence type="inferred from homology"/>
<feature type="transmembrane region" description="Helical" evidence="5">
    <location>
        <begin position="103"/>
        <end position="124"/>
    </location>
</feature>
<comment type="similarity">
    <text evidence="5">Belongs to the UPF0182 family.</text>
</comment>
<dbReference type="AlphaFoldDB" id="A0A0K1JQY4"/>
<evidence type="ECO:0000256" key="4">
    <source>
        <dbReference type="ARBA" id="ARBA00023136"/>
    </source>
</evidence>
<dbReference type="GO" id="GO:0005886">
    <property type="term" value="C:plasma membrane"/>
    <property type="evidence" value="ECO:0007669"/>
    <property type="project" value="UniProtKB-SubCell"/>
</dbReference>
<keyword evidence="8" id="KW-1185">Reference proteome</keyword>
<organism evidence="7 8">
    <name type="scientific">Luteipulveratus mongoliensis</name>
    <dbReference type="NCBI Taxonomy" id="571913"/>
    <lineage>
        <taxon>Bacteria</taxon>
        <taxon>Bacillati</taxon>
        <taxon>Actinomycetota</taxon>
        <taxon>Actinomycetes</taxon>
        <taxon>Micrococcales</taxon>
        <taxon>Dermacoccaceae</taxon>
        <taxon>Luteipulveratus</taxon>
    </lineage>
</organism>
<feature type="transmembrane region" description="Helical" evidence="5">
    <location>
        <begin position="159"/>
        <end position="182"/>
    </location>
</feature>
<evidence type="ECO:0000313" key="7">
    <source>
        <dbReference type="EMBL" id="AKU19132.1"/>
    </source>
</evidence>
<comment type="caution">
    <text evidence="5">Lacks conserved residue(s) required for the propagation of feature annotation.</text>
</comment>
<name>A0A0K1JQY4_9MICO</name>
<dbReference type="HAMAP" id="MF_01600">
    <property type="entry name" value="UPF0182"/>
    <property type="match status" value="1"/>
</dbReference>
<evidence type="ECO:0000256" key="3">
    <source>
        <dbReference type="ARBA" id="ARBA00022989"/>
    </source>
</evidence>
<evidence type="ECO:0000256" key="6">
    <source>
        <dbReference type="SAM" id="MobiDB-lite"/>
    </source>
</evidence>
<dbReference type="KEGG" id="lmoi:VV02_20015"/>
<feature type="transmembrane region" description="Helical" evidence="5">
    <location>
        <begin position="202"/>
        <end position="219"/>
    </location>
</feature>
<feature type="region of interest" description="Disordered" evidence="6">
    <location>
        <begin position="886"/>
        <end position="941"/>
    </location>
</feature>
<accession>A0A0K1JQY4</accession>
<feature type="transmembrane region" description="Helical" evidence="5">
    <location>
        <begin position="248"/>
        <end position="267"/>
    </location>
</feature>
<feature type="transmembrane region" description="Helical" evidence="5">
    <location>
        <begin position="54"/>
        <end position="74"/>
    </location>
</feature>
<protein>
    <recommendedName>
        <fullName evidence="5">UPF0182 protein VV02_20015</fullName>
    </recommendedName>
</protein>
<dbReference type="PANTHER" id="PTHR39344">
    <property type="entry name" value="UPF0182 PROTEIN SLL1060"/>
    <property type="match status" value="1"/>
</dbReference>
<keyword evidence="4 5" id="KW-0472">Membrane</keyword>
<feature type="transmembrane region" description="Helical" evidence="5">
    <location>
        <begin position="274"/>
        <end position="294"/>
    </location>
</feature>
<dbReference type="Pfam" id="PF03699">
    <property type="entry name" value="UPF0182"/>
    <property type="match status" value="1"/>
</dbReference>
<feature type="compositionally biased region" description="Pro residues" evidence="6">
    <location>
        <begin position="896"/>
        <end position="910"/>
    </location>
</feature>
<dbReference type="EMBL" id="CP011112">
    <property type="protein sequence ID" value="AKU19132.1"/>
    <property type="molecule type" value="Genomic_DNA"/>
</dbReference>
<sequence>MRSRRSPLATALVAVVAVIVLALLWSSIWTEKLWYDSVGYSSVFRTELTAKTSMFIVGGVLTAVLIGVSLVLAYRHRPIYAPTTPEQDNLDRYRELLDPFRKAAFVAVPILFGLFAGVAAQAQWKLPLLWINRQSFGQKDPEFGLDIGFYVFTLPLLQFLVSFLTMALILSLVAAVLTHYVYGGISLQGKGPRTTGAARVHLSLLLAGIVLLRALSYWLDRYDLTTNDGRLFTGIGYTDQHAVLPTKAVLALAALLCAALFISTIWTRTWRLPLLGTGLLVVCAILIGGIYPALIQNFSVRPSEQTREAPFIKRNIDATRAAYGLTATKAQDYQPKTNAAAGQLRKDAATVPGIRIVDPAVVSPTYRQLQGRVPYYQFPDSLDVDRYKLGGQTVDTVIAVRELDLDGVPSAQRNWVNDHSVYTHGFGLVAAYGNKRTADGEPQFFERDIPPVGGLGKYEPRVYFGESSPTYSIVGGTKGGAPRELDYPDSATGGEKKTTYQGKGGVKVGSFARKLAYAVKYRQYNLMLSDVVNGDSKLLDHREPRERVKRVAPWLTLDGNAYPVVVDGRIKWVVDGYTTTSRYPYSQLASIGDVTSDSLTNRSQTVRSVEGGQVNYIRNSVKATVDAYDGSVDLYAWDDKDPILKAWSKAFGNTVKPLSKIDGDLMSHLRYPEDMFKVQRELLARYHVTEPSQFYQGNDAWQVPTDPTQVRAAGQQGPVTPPYYLSIAMPGQTAPAFSLTSTFIPTGDRTNLSGFMAVDADAGSDTGKKKPGYGTIRLLEMPRASTIKGPGQFQNELESSNVNSSDFTLTLSQFLQQNRSTATLGNLLTLPVGDGLLYVEPIYIQAGGANAYPLQRIVVTSFGNKLAWSATLDGALDTLFGGNSGASAGDAGTTPTPTPGTSPSPSPSGSPSPSTSAPPGSGPTGNLTPQQQAVQDIQKAYSDGQAALKKGDFAAYGEAQKRLNEAIQRAVKANPNGGSITVSPTPSTTPSPSTK</sequence>
<keyword evidence="1 5" id="KW-1003">Cell membrane</keyword>
<feature type="compositionally biased region" description="Low complexity" evidence="6">
    <location>
        <begin position="983"/>
        <end position="995"/>
    </location>
</feature>
<evidence type="ECO:0000256" key="2">
    <source>
        <dbReference type="ARBA" id="ARBA00022692"/>
    </source>
</evidence>
<feature type="compositionally biased region" description="Low complexity" evidence="6">
    <location>
        <begin position="886"/>
        <end position="895"/>
    </location>
</feature>
<evidence type="ECO:0000313" key="8">
    <source>
        <dbReference type="Proteomes" id="UP000066480"/>
    </source>
</evidence>
<keyword evidence="3 5" id="KW-1133">Transmembrane helix</keyword>
<feature type="region of interest" description="Disordered" evidence="6">
    <location>
        <begin position="972"/>
        <end position="995"/>
    </location>
</feature>
<dbReference type="PANTHER" id="PTHR39344:SF1">
    <property type="entry name" value="UPF0182 PROTEIN SLL1060"/>
    <property type="match status" value="1"/>
</dbReference>
<dbReference type="PATRIC" id="fig|571913.6.peg.4055"/>
<gene>
    <name evidence="7" type="ORF">VV02_20015</name>
</gene>
<comment type="subcellular location">
    <subcellularLocation>
        <location evidence="5">Cell membrane</location>
        <topology evidence="5">Multi-pass membrane protein</topology>
    </subcellularLocation>
</comment>